<name>A0ABS3QDV0_9BACT</name>
<organism evidence="1 2">
    <name type="scientific">Hymenobacter negativus</name>
    <dbReference type="NCBI Taxonomy" id="2795026"/>
    <lineage>
        <taxon>Bacteria</taxon>
        <taxon>Pseudomonadati</taxon>
        <taxon>Bacteroidota</taxon>
        <taxon>Cytophagia</taxon>
        <taxon>Cytophagales</taxon>
        <taxon>Hymenobacteraceae</taxon>
        <taxon>Hymenobacter</taxon>
    </lineage>
</organism>
<gene>
    <name evidence="1" type="ORF">J4E00_10190</name>
</gene>
<evidence type="ECO:0000313" key="2">
    <source>
        <dbReference type="Proteomes" id="UP000664369"/>
    </source>
</evidence>
<protein>
    <recommendedName>
        <fullName evidence="3">General stress protein</fullName>
    </recommendedName>
</protein>
<dbReference type="EMBL" id="JAGETZ010000004">
    <property type="protein sequence ID" value="MBO2009419.1"/>
    <property type="molecule type" value="Genomic_DNA"/>
</dbReference>
<dbReference type="PANTHER" id="PTHR36109:SF2">
    <property type="entry name" value="MEMBRANE PROTEIN"/>
    <property type="match status" value="1"/>
</dbReference>
<reference evidence="1 2" key="1">
    <citation type="submission" date="2021-03" db="EMBL/GenBank/DDBJ databases">
        <authorList>
            <person name="Kim M.K."/>
        </authorList>
    </citation>
    <scope>NUCLEOTIDE SEQUENCE [LARGE SCALE GENOMIC DNA]</scope>
    <source>
        <strain evidence="1 2">BT442</strain>
    </source>
</reference>
<keyword evidence="2" id="KW-1185">Reference proteome</keyword>
<dbReference type="InterPro" id="IPR052948">
    <property type="entry name" value="Low_temp-induced_all0457"/>
</dbReference>
<proteinExistence type="predicted"/>
<dbReference type="Proteomes" id="UP000664369">
    <property type="component" value="Unassembled WGS sequence"/>
</dbReference>
<comment type="caution">
    <text evidence="1">The sequence shown here is derived from an EMBL/GenBank/DDBJ whole genome shotgun (WGS) entry which is preliminary data.</text>
</comment>
<evidence type="ECO:0000313" key="1">
    <source>
        <dbReference type="EMBL" id="MBO2009419.1"/>
    </source>
</evidence>
<evidence type="ECO:0008006" key="3">
    <source>
        <dbReference type="Google" id="ProtNLM"/>
    </source>
</evidence>
<dbReference type="PANTHER" id="PTHR36109">
    <property type="entry name" value="MEMBRANE PROTEIN-RELATED"/>
    <property type="match status" value="1"/>
</dbReference>
<accession>A0ABS3QDV0</accession>
<sequence length="167" mass="17046">MTGMFRDRSSAEKAYQSLHSRGYGKDDVNLLMSDETRKTHFGDETAHTDLGDKAMEGAGVGSAIGGTAGAVIGAIAAIGTSVALPGLGLIIAGPLAAALAGAGAGGLTGGLVGALVGSGIPEEHAAEYESGIKNGGIVMGVKPRNEEDAKYFEDEFRRNNGDKIYKY</sequence>